<gene>
    <name evidence="2" type="ORF">F6R98_19635</name>
</gene>
<keyword evidence="1" id="KW-0812">Transmembrane</keyword>
<accession>A0A5Q0BKW0</accession>
<feature type="transmembrane region" description="Helical" evidence="1">
    <location>
        <begin position="399"/>
        <end position="420"/>
    </location>
</feature>
<feature type="transmembrane region" description="Helical" evidence="1">
    <location>
        <begin position="21"/>
        <end position="43"/>
    </location>
</feature>
<dbReference type="RefSeq" id="WP_153250528.1">
    <property type="nucleotide sequence ID" value="NZ_CP044205.1"/>
</dbReference>
<name>A0A5Q0BKW0_9GAMM</name>
<dbReference type="Pfam" id="PF03929">
    <property type="entry name" value="PepSY_TM"/>
    <property type="match status" value="1"/>
</dbReference>
<dbReference type="AlphaFoldDB" id="A0A5Q0BKW0"/>
<evidence type="ECO:0000313" key="2">
    <source>
        <dbReference type="EMBL" id="QFY44565.1"/>
    </source>
</evidence>
<dbReference type="PANTHER" id="PTHR34219">
    <property type="entry name" value="IRON-REGULATED INNER MEMBRANE PROTEIN-RELATED"/>
    <property type="match status" value="1"/>
</dbReference>
<dbReference type="InterPro" id="IPR005625">
    <property type="entry name" value="PepSY-ass_TM"/>
</dbReference>
<sequence>MEKRQRNLAVSRHFWVLAHRWVGLSIAGFLIVVGLTGSLLAFLPELNHALTPHLFPAARSAPALGLGELALAAQALMPQAEVKTVYIDTSGSALIGVKPKTDPKTGKPYELGANQLILDSATGRERGRRTVGKEELPTGLENLMPFIYHLHFGLSLGKTGNVVLGIVALLWTVDCFVAFYLTLPAGRKNRSGRSGRPMATPNGTAGNALLTQEQSRSFWHRWKPAWLVKWTASRYRINFDLHRAGGLWLWTLLLIFAWSSVSFNLHKEVYEPFMRIFFDLPPLEKPAKRSLQPGAVALGWREAQSVAERLMREQAEIHGFSVEEPIALYRQAELGRYHYRVRSSLDVQQKNSITALYFDLYSGQLQHLHLPTTQHSGYTVSAWLKALHEGDVFGLPYRIFVSVAGLAIVMLSVTGVIIWLRKSRARKIHLERGVRSA</sequence>
<keyword evidence="3" id="KW-1185">Reference proteome</keyword>
<protein>
    <submittedName>
        <fullName evidence="2">PepSY domain-containing protein</fullName>
    </submittedName>
</protein>
<proteinExistence type="predicted"/>
<organism evidence="2 3">
    <name type="scientific">Candidatus Methylospira mobilis</name>
    <dbReference type="NCBI Taxonomy" id="1808979"/>
    <lineage>
        <taxon>Bacteria</taxon>
        <taxon>Pseudomonadati</taxon>
        <taxon>Pseudomonadota</taxon>
        <taxon>Gammaproteobacteria</taxon>
        <taxon>Methylococcales</taxon>
        <taxon>Methylococcaceae</taxon>
        <taxon>Candidatus Methylospira</taxon>
    </lineage>
</organism>
<feature type="transmembrane region" description="Helical" evidence="1">
    <location>
        <begin position="244"/>
        <end position="265"/>
    </location>
</feature>
<dbReference type="InParanoid" id="A0A5Q0BKW0"/>
<feature type="transmembrane region" description="Helical" evidence="1">
    <location>
        <begin position="162"/>
        <end position="183"/>
    </location>
</feature>
<reference evidence="2 3" key="1">
    <citation type="submission" date="2019-09" db="EMBL/GenBank/DDBJ databases">
        <title>Ecophysiology of the spiral-shaped methanotroph Methylospira mobilis as revealed by the complete genome sequence.</title>
        <authorList>
            <person name="Oshkin I.Y."/>
            <person name="Dedysh S.N."/>
            <person name="Miroshnikov K."/>
            <person name="Danilova O.V."/>
            <person name="Hakobyan A."/>
            <person name="Liesack W."/>
        </authorList>
    </citation>
    <scope>NUCLEOTIDE SEQUENCE [LARGE SCALE GENOMIC DNA]</scope>
    <source>
        <strain evidence="2 3">Shm1</strain>
    </source>
</reference>
<dbReference type="OrthoDB" id="7238323at2"/>
<keyword evidence="1" id="KW-0472">Membrane</keyword>
<dbReference type="EMBL" id="CP044205">
    <property type="protein sequence ID" value="QFY44565.1"/>
    <property type="molecule type" value="Genomic_DNA"/>
</dbReference>
<dbReference type="Proteomes" id="UP000325755">
    <property type="component" value="Chromosome"/>
</dbReference>
<dbReference type="KEGG" id="mmob:F6R98_19635"/>
<evidence type="ECO:0000313" key="3">
    <source>
        <dbReference type="Proteomes" id="UP000325755"/>
    </source>
</evidence>
<dbReference type="PANTHER" id="PTHR34219:SF5">
    <property type="entry name" value="BLR4505 PROTEIN"/>
    <property type="match status" value="1"/>
</dbReference>
<evidence type="ECO:0000256" key="1">
    <source>
        <dbReference type="SAM" id="Phobius"/>
    </source>
</evidence>
<keyword evidence="1" id="KW-1133">Transmembrane helix</keyword>